<dbReference type="RefSeq" id="XP_644527.1">
    <property type="nucleotide sequence ID" value="XM_639435.1"/>
</dbReference>
<protein>
    <submittedName>
        <fullName evidence="1">Uncharacterized protein</fullName>
    </submittedName>
</protein>
<dbReference type="dictyBase" id="DDB_G0273821"/>
<keyword evidence="3" id="KW-1185">Reference proteome</keyword>
<evidence type="ECO:0000313" key="2">
    <source>
        <dbReference type="EMBL" id="EAL70859.1"/>
    </source>
</evidence>
<sequence>MEERKKNYIEDFDWFNMYFKEIEYSENDCVIGQCKRYTHLENDIKKKPKNNYIRIKGKKYIQDKEGHTFFYNHFIQSATCSGVLGGSCKKCDEYIETYEEIDYCLEKFENHLSMYLFFKFFIKKKQKQCHPPYKS</sequence>
<dbReference type="KEGG" id="ddi:DDB_G0273821"/>
<dbReference type="AlphaFoldDB" id="Q556U2"/>
<reference evidence="1" key="3">
    <citation type="submission" date="2009-08" db="EMBL/GenBank/DDBJ databases">
        <authorList>
            <consortium name="The Dictyostelium discoideum Sequencing Consortium"/>
            <person name="Eichinger L."/>
            <person name="Pachebat J.A."/>
            <person name="Gloeckner G."/>
            <person name="Rajandream M.-A."/>
            <person name="Sucgang R."/>
            <person name="Song J."/>
            <person name="Cox E.C."/>
            <person name="Tunggal B."/>
            <person name="Szafranski K."/>
            <person name="Konfortov B.A."/>
            <person name="Farbrother P."/>
            <person name="Bankier A.T."/>
            <person name="Lehmann R."/>
            <person name="Hamlin N."/>
            <person name="Xu Q."/>
            <person name="Davies R."/>
            <person name="Gaudet P."/>
            <person name="Fey P."/>
            <person name="Pilcher K."/>
            <person name="Chen G."/>
            <person name="Saunders D."/>
            <person name="Sodergren E."/>
            <person name="Davis P."/>
            <person name="Nie X."/>
            <person name="Kerhornou A."/>
            <person name="Hemphill L."/>
            <person name="Bason N."/>
            <person name="Berriman M."/>
            <person name="Desany B."/>
            <person name="Churcher C."/>
            <person name="Cooper J."/>
            <person name="van Driessche N."/>
            <person name="Cronin A."/>
            <person name="Goodhead I."/>
            <person name="Muzny D."/>
            <person name="Hall N."/>
            <person name="Harper D."/>
            <person name="Lindsay R."/>
            <person name="Hauser H."/>
            <person name="James K."/>
            <person name="Quiles M."/>
            <person name="Buchrieser C."/>
            <person name="Wardroper A."/>
            <person name="Thangavelu M."/>
            <person name="Johnson D."/>
            <person name="Knights A."/>
            <person name="Loulseged H."/>
            <person name="Mungall K."/>
            <person name="Price C."/>
            <person name="Ma J."/>
            <person name="Quail M."/>
            <person name="Hernandez J."/>
            <person name="Rabbinowitsch E."/>
            <person name="Steffen D."/>
            <person name="Sanders M."/>
            <person name="Weinstock G."/>
            <person name="Sharp S."/>
            <person name="Just E."/>
            <person name="Shaulsky G."/>
            <person name="Simmonds M."/>
            <person name="Tivey A."/>
            <person name="White B."/>
            <person name="Walker D."/>
            <person name="Woodward J."/>
            <person name="Winckler T."/>
            <person name="Schleicher M."/>
            <person name="Rosenthal A."/>
            <person name="Rivero F."/>
            <person name="Chisholm R.L."/>
            <person name="Gibbs R."/>
            <person name="Loomis W.F."/>
            <person name="Platzer M."/>
            <person name="Kay R.R."/>
            <person name="Williams J."/>
            <person name="Dear P.H."/>
            <person name="Noegel A.A."/>
            <person name="Barrell B."/>
            <person name="Kuspa A."/>
        </authorList>
    </citation>
    <scope>NUCLEOTIDE SEQUENCE</scope>
    <source>
        <strain evidence="1">AX4</strain>
    </source>
</reference>
<dbReference type="RefSeq" id="XP_644723.1">
    <property type="nucleotide sequence ID" value="XM_639631.1"/>
</dbReference>
<comment type="caution">
    <text evidence="1">The sequence shown here is derived from an EMBL/GenBank/DDBJ whole genome shotgun (WGS) entry which is preliminary data.</text>
</comment>
<proteinExistence type="predicted"/>
<reference evidence="1 3" key="1">
    <citation type="journal article" date="2002" name="Nature">
        <title>Sequence and analysis of chromosome 2 of Dictyostelium discoideum.</title>
        <authorList>
            <consortium name="Dictyostelium Genome Sequencing Consortium"/>
            <person name="Glockner G."/>
            <person name="Eichinger L."/>
            <person name="Szafranski K."/>
            <person name="Pachebat J.A."/>
            <person name="Bankier A.T."/>
            <person name="Dear P.H."/>
            <person name="Lehmann R."/>
            <person name="Baumgart C."/>
            <person name="Parra G."/>
            <person name="Abril J.F."/>
            <person name="Guigo R."/>
            <person name="Kumpf K."/>
            <person name="Tunggal B."/>
            <person name="Cox E."/>
            <person name="Quail M.A."/>
            <person name="Platzer M."/>
            <person name="Rosenthal A."/>
            <person name="Noegel A.A."/>
        </authorList>
    </citation>
    <scope>NUCLEOTIDE SEQUENCE [LARGE SCALE GENOMIC DNA]</scope>
    <source>
        <strain evidence="1 3">AX4</strain>
    </source>
</reference>
<gene>
    <name evidence="2" type="ORF">DDB_G0273283</name>
    <name evidence="1" type="ORF">DDB_G0273821</name>
</gene>
<dbReference type="EMBL" id="AAFI02000009">
    <property type="protein sequence ID" value="EAL70859.1"/>
    <property type="molecule type" value="Genomic_DNA"/>
</dbReference>
<name>Q556U2_DICDI</name>
<organism evidence="1 3">
    <name type="scientific">Dictyostelium discoideum</name>
    <name type="common">Social amoeba</name>
    <dbReference type="NCBI Taxonomy" id="44689"/>
    <lineage>
        <taxon>Eukaryota</taxon>
        <taxon>Amoebozoa</taxon>
        <taxon>Evosea</taxon>
        <taxon>Eumycetozoa</taxon>
        <taxon>Dictyostelia</taxon>
        <taxon>Dictyosteliales</taxon>
        <taxon>Dictyosteliaceae</taxon>
        <taxon>Dictyostelium</taxon>
    </lineage>
</organism>
<dbReference type="PaxDb" id="44689-DDB0203035"/>
<dbReference type="Proteomes" id="UP000002195">
    <property type="component" value="Unassembled WGS sequence"/>
</dbReference>
<dbReference type="GeneID" id="8618823"/>
<dbReference type="HOGENOM" id="CLU_1889664_0_0_1"/>
<dbReference type="VEuPathDB" id="AmoebaDB:DDB_G0273821"/>
<reference evidence="1 3" key="2">
    <citation type="journal article" date="2005" name="Nature">
        <title>The genome of the social amoeba Dictyostelium discoideum.</title>
        <authorList>
            <consortium name="The Dictyostelium discoideum Sequencing Consortium"/>
            <person name="Eichinger L."/>
            <person name="Pachebat J.A."/>
            <person name="Glockner G."/>
            <person name="Rajandream M.A."/>
            <person name="Sucgang R."/>
            <person name="Berriman M."/>
            <person name="Song J."/>
            <person name="Olsen R."/>
            <person name="Szafranski K."/>
            <person name="Xu Q."/>
            <person name="Tunggal B."/>
            <person name="Kummerfeld S."/>
            <person name="Madera M."/>
            <person name="Konfortov B.A."/>
            <person name="Rivero F."/>
            <person name="Bankier A.T."/>
            <person name="Lehmann R."/>
            <person name="Hamlin N."/>
            <person name="Davies R."/>
            <person name="Gaudet P."/>
            <person name="Fey P."/>
            <person name="Pilcher K."/>
            <person name="Chen G."/>
            <person name="Saunders D."/>
            <person name="Sodergren E."/>
            <person name="Davis P."/>
            <person name="Kerhornou A."/>
            <person name="Nie X."/>
            <person name="Hall N."/>
            <person name="Anjard C."/>
            <person name="Hemphill L."/>
            <person name="Bason N."/>
            <person name="Farbrother P."/>
            <person name="Desany B."/>
            <person name="Just E."/>
            <person name="Morio T."/>
            <person name="Rost R."/>
            <person name="Churcher C."/>
            <person name="Cooper J."/>
            <person name="Haydock S."/>
            <person name="van Driessche N."/>
            <person name="Cronin A."/>
            <person name="Goodhead I."/>
            <person name="Muzny D."/>
            <person name="Mourier T."/>
            <person name="Pain A."/>
            <person name="Lu M."/>
            <person name="Harper D."/>
            <person name="Lindsay R."/>
            <person name="Hauser H."/>
            <person name="James K."/>
            <person name="Quiles M."/>
            <person name="Madan Babu M."/>
            <person name="Saito T."/>
            <person name="Buchrieser C."/>
            <person name="Wardroper A."/>
            <person name="Felder M."/>
            <person name="Thangavelu M."/>
            <person name="Johnson D."/>
            <person name="Knights A."/>
            <person name="Loulseged H."/>
            <person name="Mungall K."/>
            <person name="Oliver K."/>
            <person name="Price C."/>
            <person name="Quail M.A."/>
            <person name="Urushihara H."/>
            <person name="Hernandez J."/>
            <person name="Rabbinowitsch E."/>
            <person name="Steffen D."/>
            <person name="Sanders M."/>
            <person name="Ma J."/>
            <person name="Kohara Y."/>
            <person name="Sharp S."/>
            <person name="Simmonds M."/>
            <person name="Spiegler S."/>
            <person name="Tivey A."/>
            <person name="Sugano S."/>
            <person name="White B."/>
            <person name="Walker D."/>
            <person name="Woodward J."/>
            <person name="Winckler T."/>
            <person name="Tanaka Y."/>
            <person name="Shaulsky G."/>
            <person name="Schleicher M."/>
            <person name="Weinstock G."/>
            <person name="Rosenthal A."/>
            <person name="Cox E.C."/>
            <person name="Chisholm R.L."/>
            <person name="Gibbs R."/>
            <person name="Loomis W.F."/>
            <person name="Platzer M."/>
            <person name="Kay R.R."/>
            <person name="Williams J."/>
            <person name="Dear P.H."/>
            <person name="Noegel A.A."/>
            <person name="Barrell B."/>
            <person name="Kuspa A."/>
        </authorList>
    </citation>
    <scope>NUCLEOTIDE SEQUENCE [LARGE SCALE GENOMIC DNA]</scope>
    <source>
        <strain evidence="1 3">AX4</strain>
    </source>
</reference>
<dbReference type="dictyBase" id="DDB_G0273283"/>
<dbReference type="GeneID" id="8619153"/>
<dbReference type="EMBL" id="AAFI02000011">
    <property type="protein sequence ID" value="EAL70601.1"/>
    <property type="molecule type" value="Genomic_DNA"/>
</dbReference>
<evidence type="ECO:0000313" key="3">
    <source>
        <dbReference type="Proteomes" id="UP000002195"/>
    </source>
</evidence>
<accession>Q556U2</accession>
<evidence type="ECO:0000313" key="1">
    <source>
        <dbReference type="EMBL" id="EAL70601.1"/>
    </source>
</evidence>
<dbReference type="KEGG" id="ddi:DDB_G0273283"/>